<dbReference type="PANTHER" id="PTHR34295:SF1">
    <property type="entry name" value="BIOTIN TRANSPORTER BIOY"/>
    <property type="match status" value="1"/>
</dbReference>
<dbReference type="OrthoDB" id="9803495at2"/>
<dbReference type="KEGG" id="tfr:BR63_14560"/>
<comment type="similarity">
    <text evidence="1 2">Belongs to the BioY family.</text>
</comment>
<evidence type="ECO:0000256" key="2">
    <source>
        <dbReference type="PIRNR" id="PIRNR016661"/>
    </source>
</evidence>
<dbReference type="PANTHER" id="PTHR34295">
    <property type="entry name" value="BIOTIN TRANSPORTER BIOY"/>
    <property type="match status" value="1"/>
</dbReference>
<evidence type="ECO:0000256" key="1">
    <source>
        <dbReference type="ARBA" id="ARBA00010692"/>
    </source>
</evidence>
<evidence type="ECO:0000256" key="3">
    <source>
        <dbReference type="SAM" id="Phobius"/>
    </source>
</evidence>
<accession>A0A7G6E5Q0</accession>
<dbReference type="EMBL" id="CP045798">
    <property type="protein sequence ID" value="QNB47404.1"/>
    <property type="molecule type" value="Genomic_DNA"/>
</dbReference>
<organism evidence="4 5">
    <name type="scientific">Thermanaerosceptrum fracticalcis</name>
    <dbReference type="NCBI Taxonomy" id="1712410"/>
    <lineage>
        <taxon>Bacteria</taxon>
        <taxon>Bacillati</taxon>
        <taxon>Bacillota</taxon>
        <taxon>Clostridia</taxon>
        <taxon>Eubacteriales</taxon>
        <taxon>Peptococcaceae</taxon>
        <taxon>Thermanaerosceptrum</taxon>
    </lineage>
</organism>
<dbReference type="AlphaFoldDB" id="A0A7G6E5Q0"/>
<dbReference type="PIRSF" id="PIRSF016661">
    <property type="entry name" value="BioY"/>
    <property type="match status" value="1"/>
</dbReference>
<protein>
    <recommendedName>
        <fullName evidence="2">Biotin transporter</fullName>
    </recommendedName>
</protein>
<keyword evidence="2" id="KW-0813">Transport</keyword>
<feature type="transmembrane region" description="Helical" evidence="3">
    <location>
        <begin position="79"/>
        <end position="104"/>
    </location>
</feature>
<keyword evidence="5" id="KW-1185">Reference proteome</keyword>
<proteinExistence type="inferred from homology"/>
<feature type="transmembrane region" description="Helical" evidence="3">
    <location>
        <begin position="156"/>
        <end position="175"/>
    </location>
</feature>
<gene>
    <name evidence="4" type="ORF">BR63_14560</name>
</gene>
<feature type="transmembrane region" description="Helical" evidence="3">
    <location>
        <begin position="7"/>
        <end position="25"/>
    </location>
</feature>
<name>A0A7G6E5Q0_THEFR</name>
<keyword evidence="2" id="KW-1003">Cell membrane</keyword>
<reference evidence="4 5" key="1">
    <citation type="journal article" date="2019" name="Front. Microbiol.">
        <title>Thermoanaerosceptrum fracticalcis gen. nov. sp. nov., a Novel Fumarate-Fermenting Microorganism From a Deep Fractured Carbonate Aquifer of the US Great Basin.</title>
        <authorList>
            <person name="Hamilton-Brehm S.D."/>
            <person name="Stewart L.E."/>
            <person name="Zavarin M."/>
            <person name="Caldwell M."/>
            <person name="Lawson P.A."/>
            <person name="Onstott T.C."/>
            <person name="Grzymski J."/>
            <person name="Neveux I."/>
            <person name="Lollar B.S."/>
            <person name="Russell C.E."/>
            <person name="Moser D.P."/>
        </authorList>
    </citation>
    <scope>NUCLEOTIDE SEQUENCE [LARGE SCALE GENOMIC DNA]</scope>
    <source>
        <strain evidence="4 5">DRI-13</strain>
    </source>
</reference>
<keyword evidence="3" id="KW-0812">Transmembrane</keyword>
<dbReference type="Gene3D" id="1.10.1760.20">
    <property type="match status" value="1"/>
</dbReference>
<keyword evidence="2 3" id="KW-0472">Membrane</keyword>
<dbReference type="GO" id="GO:0015225">
    <property type="term" value="F:biotin transmembrane transporter activity"/>
    <property type="evidence" value="ECO:0007669"/>
    <property type="project" value="UniProtKB-UniRule"/>
</dbReference>
<sequence length="191" mass="20419">MKLSIREMTQVALFSSLICVASLILKFGGEVVVPFSILPLMTMLAGAVLGPRLGALSVLVYVLIGLMGVPVFAKPPYGGLTYIFQPTFGFLIGFVVAAYVIGLLLEGAAQGSMVRYLGAMVVGIAVMYLVGIPYLYGIIKFYLGKPFTLWKAVQVGLLPFIGLDLIKGLLAAVAARGIRTRLANQSTPRFE</sequence>
<evidence type="ECO:0000313" key="5">
    <source>
        <dbReference type="Proteomes" id="UP000515847"/>
    </source>
</evidence>
<feature type="transmembrane region" description="Helical" evidence="3">
    <location>
        <begin position="116"/>
        <end position="136"/>
    </location>
</feature>
<keyword evidence="3" id="KW-1133">Transmembrane helix</keyword>
<dbReference type="Pfam" id="PF02632">
    <property type="entry name" value="BioY"/>
    <property type="match status" value="1"/>
</dbReference>
<dbReference type="InterPro" id="IPR003784">
    <property type="entry name" value="BioY"/>
</dbReference>
<dbReference type="Proteomes" id="UP000515847">
    <property type="component" value="Chromosome"/>
</dbReference>
<feature type="transmembrane region" description="Helical" evidence="3">
    <location>
        <begin position="56"/>
        <end position="73"/>
    </location>
</feature>
<dbReference type="GO" id="GO:0005886">
    <property type="term" value="C:plasma membrane"/>
    <property type="evidence" value="ECO:0007669"/>
    <property type="project" value="UniProtKB-SubCell"/>
</dbReference>
<comment type="subcellular location">
    <subcellularLocation>
        <location evidence="2">Cell membrane</location>
        <topology evidence="2">Multi-pass membrane protein</topology>
    </subcellularLocation>
</comment>
<evidence type="ECO:0000313" key="4">
    <source>
        <dbReference type="EMBL" id="QNB47404.1"/>
    </source>
</evidence>
<dbReference type="RefSeq" id="WP_034425250.1">
    <property type="nucleotide sequence ID" value="NZ_CP045798.1"/>
</dbReference>